<keyword evidence="5 10" id="KW-0440">LIM domain</keyword>
<dbReference type="InterPro" id="IPR050453">
    <property type="entry name" value="LIM_Homeobox_TF"/>
</dbReference>
<feature type="domain" description="LIM zinc-binding" evidence="13">
    <location>
        <begin position="113"/>
        <end position="175"/>
    </location>
</feature>
<evidence type="ECO:0000256" key="9">
    <source>
        <dbReference type="PROSITE-ProRule" id="PRU00108"/>
    </source>
</evidence>
<sequence>MFGTLVDSCADEPKEPGRVFSELPTDVGETIPPQIDSFQIISEPGSRCQDGVCAGCGARILDRFFLSVAGQHWHVTCLRCAECNTQLDTQITCFVRDGLVFCKRDYQRRFSLRRCFRCHIGISSTELVMRSRDRYYHVECFTCVTCHRPLIPGDTYGVHDDQVFCQEDYDHVLNNFQSGSPYYSVYDCNFTDYDAINDVTDDALEYYSSGYEFLALSRSRKRRHMIVPEGCFQTLGLLTNKHGDFIPRDKYCGTPPRQKRVRTSFKHTQLRTMKSYFAVNHNPDAKDLKELAKKTQLSKRVLQVWFQNARAKFRRSSSKQTNDPTEQDPSNTEQVNTDTDQLLDLSKCRSPALSDVSTCQSMTSLDLIESTSKLSDSVNESFSDDNVSS</sequence>
<evidence type="ECO:0000259" key="13">
    <source>
        <dbReference type="PROSITE" id="PS50023"/>
    </source>
</evidence>
<dbReference type="PANTHER" id="PTHR24208">
    <property type="entry name" value="LIM/HOMEOBOX PROTEIN LHX"/>
    <property type="match status" value="1"/>
</dbReference>
<keyword evidence="8 9" id="KW-0539">Nucleus</keyword>
<evidence type="ECO:0000256" key="10">
    <source>
        <dbReference type="PROSITE-ProRule" id="PRU00125"/>
    </source>
</evidence>
<feature type="DNA-binding region" description="Homeobox" evidence="9">
    <location>
        <begin position="258"/>
        <end position="317"/>
    </location>
</feature>
<dbReference type="Pfam" id="PF00046">
    <property type="entry name" value="Homeodomain"/>
    <property type="match status" value="1"/>
</dbReference>
<evidence type="ECO:0000259" key="14">
    <source>
        <dbReference type="PROSITE" id="PS50071"/>
    </source>
</evidence>
<evidence type="ECO:0000256" key="7">
    <source>
        <dbReference type="ARBA" id="ARBA00023155"/>
    </source>
</evidence>
<dbReference type="GO" id="GO:0030182">
    <property type="term" value="P:neuron differentiation"/>
    <property type="evidence" value="ECO:0007669"/>
    <property type="project" value="TreeGrafter"/>
</dbReference>
<dbReference type="OrthoDB" id="9990008at2759"/>
<dbReference type="GO" id="GO:0000981">
    <property type="term" value="F:DNA-binding transcription factor activity, RNA polymerase II-specific"/>
    <property type="evidence" value="ECO:0007669"/>
    <property type="project" value="InterPro"/>
</dbReference>
<keyword evidence="6 9" id="KW-0238">DNA-binding</keyword>
<reference evidence="15" key="2">
    <citation type="submission" date="2020-11" db="EMBL/GenBank/DDBJ databases">
        <authorList>
            <person name="McCartney M.A."/>
            <person name="Auch B."/>
            <person name="Kono T."/>
            <person name="Mallez S."/>
            <person name="Becker A."/>
            <person name="Gohl D.M."/>
            <person name="Silverstein K.A.T."/>
            <person name="Koren S."/>
            <person name="Bechman K.B."/>
            <person name="Herman A."/>
            <person name="Abrahante J.E."/>
            <person name="Garbe J."/>
        </authorList>
    </citation>
    <scope>NUCLEOTIDE SEQUENCE</scope>
    <source>
        <strain evidence="15">Duluth1</strain>
        <tissue evidence="15">Whole animal</tissue>
    </source>
</reference>
<feature type="domain" description="Homeobox" evidence="14">
    <location>
        <begin position="256"/>
        <end position="316"/>
    </location>
</feature>
<evidence type="ECO:0000256" key="8">
    <source>
        <dbReference type="ARBA" id="ARBA00023242"/>
    </source>
</evidence>
<feature type="region of interest" description="Disordered" evidence="12">
    <location>
        <begin position="313"/>
        <end position="338"/>
    </location>
</feature>
<dbReference type="Proteomes" id="UP000828390">
    <property type="component" value="Unassembled WGS sequence"/>
</dbReference>
<reference evidence="15" key="1">
    <citation type="journal article" date="2019" name="bioRxiv">
        <title>The Genome of the Zebra Mussel, Dreissena polymorpha: A Resource for Invasive Species Research.</title>
        <authorList>
            <person name="McCartney M.A."/>
            <person name="Auch B."/>
            <person name="Kono T."/>
            <person name="Mallez S."/>
            <person name="Zhang Y."/>
            <person name="Obille A."/>
            <person name="Becker A."/>
            <person name="Abrahante J.E."/>
            <person name="Garbe J."/>
            <person name="Badalamenti J.P."/>
            <person name="Herman A."/>
            <person name="Mangelson H."/>
            <person name="Liachko I."/>
            <person name="Sullivan S."/>
            <person name="Sone E.D."/>
            <person name="Koren S."/>
            <person name="Silverstein K.A.T."/>
            <person name="Beckman K.B."/>
            <person name="Gohl D.M."/>
        </authorList>
    </citation>
    <scope>NUCLEOTIDE SEQUENCE</scope>
    <source>
        <strain evidence="15">Duluth1</strain>
        <tissue evidence="15">Whole animal</tissue>
    </source>
</reference>
<dbReference type="PANTHER" id="PTHR24208:SF168">
    <property type="entry name" value="PROTEIN APTEROUS"/>
    <property type="match status" value="1"/>
</dbReference>
<protein>
    <submittedName>
        <fullName evidence="15">Uncharacterized protein</fullName>
    </submittedName>
</protein>
<dbReference type="SUPFAM" id="SSF46689">
    <property type="entry name" value="Homeodomain-like"/>
    <property type="match status" value="1"/>
</dbReference>
<dbReference type="SUPFAM" id="SSF57716">
    <property type="entry name" value="Glucocorticoid receptor-like (DNA-binding domain)"/>
    <property type="match status" value="2"/>
</dbReference>
<name>A0A9D4F8C0_DREPO</name>
<evidence type="ECO:0000313" key="15">
    <source>
        <dbReference type="EMBL" id="KAH3794155.1"/>
    </source>
</evidence>
<dbReference type="CDD" id="cd00086">
    <property type="entry name" value="homeodomain"/>
    <property type="match status" value="1"/>
</dbReference>
<keyword evidence="16" id="KW-1185">Reference proteome</keyword>
<dbReference type="FunFam" id="2.10.110.10:FF:000136">
    <property type="entry name" value="LIM domain family"/>
    <property type="match status" value="1"/>
</dbReference>
<evidence type="ECO:0000256" key="5">
    <source>
        <dbReference type="ARBA" id="ARBA00023038"/>
    </source>
</evidence>
<dbReference type="GO" id="GO:0005634">
    <property type="term" value="C:nucleus"/>
    <property type="evidence" value="ECO:0007669"/>
    <property type="project" value="UniProtKB-SubCell"/>
</dbReference>
<organism evidence="15 16">
    <name type="scientific">Dreissena polymorpha</name>
    <name type="common">Zebra mussel</name>
    <name type="synonym">Mytilus polymorpha</name>
    <dbReference type="NCBI Taxonomy" id="45954"/>
    <lineage>
        <taxon>Eukaryota</taxon>
        <taxon>Metazoa</taxon>
        <taxon>Spiralia</taxon>
        <taxon>Lophotrochozoa</taxon>
        <taxon>Mollusca</taxon>
        <taxon>Bivalvia</taxon>
        <taxon>Autobranchia</taxon>
        <taxon>Heteroconchia</taxon>
        <taxon>Euheterodonta</taxon>
        <taxon>Imparidentia</taxon>
        <taxon>Neoheterodontei</taxon>
        <taxon>Myida</taxon>
        <taxon>Dreissenoidea</taxon>
        <taxon>Dreissenidae</taxon>
        <taxon>Dreissena</taxon>
    </lineage>
</organism>
<dbReference type="SMART" id="SM00389">
    <property type="entry name" value="HOX"/>
    <property type="match status" value="1"/>
</dbReference>
<keyword evidence="4 10" id="KW-0862">Zinc</keyword>
<dbReference type="Gene3D" id="1.10.10.60">
    <property type="entry name" value="Homeodomain-like"/>
    <property type="match status" value="1"/>
</dbReference>
<evidence type="ECO:0000256" key="11">
    <source>
        <dbReference type="RuleBase" id="RU000682"/>
    </source>
</evidence>
<dbReference type="FunFam" id="1.10.10.60:FF:000027">
    <property type="entry name" value="LIM/homeobox protein Lhx9"/>
    <property type="match status" value="1"/>
</dbReference>
<dbReference type="FunFam" id="2.10.110.10:FF:000033">
    <property type="entry name" value="LIM/homeobox protein Lhx9 isoform X2"/>
    <property type="match status" value="1"/>
</dbReference>
<dbReference type="GO" id="GO:0046872">
    <property type="term" value="F:metal ion binding"/>
    <property type="evidence" value="ECO:0007669"/>
    <property type="project" value="UniProtKB-KW"/>
</dbReference>
<dbReference type="PROSITE" id="PS50023">
    <property type="entry name" value="LIM_DOMAIN_2"/>
    <property type="match status" value="2"/>
</dbReference>
<dbReference type="InterPro" id="IPR009057">
    <property type="entry name" value="Homeodomain-like_sf"/>
</dbReference>
<dbReference type="SMART" id="SM00132">
    <property type="entry name" value="LIM"/>
    <property type="match status" value="2"/>
</dbReference>
<evidence type="ECO:0000256" key="3">
    <source>
        <dbReference type="ARBA" id="ARBA00022737"/>
    </source>
</evidence>
<dbReference type="InterPro" id="IPR001781">
    <property type="entry name" value="Znf_LIM"/>
</dbReference>
<dbReference type="Gene3D" id="2.10.110.10">
    <property type="entry name" value="Cysteine Rich Protein"/>
    <property type="match status" value="2"/>
</dbReference>
<dbReference type="InterPro" id="IPR017970">
    <property type="entry name" value="Homeobox_CS"/>
</dbReference>
<feature type="domain" description="LIM zinc-binding" evidence="13">
    <location>
        <begin position="51"/>
        <end position="112"/>
    </location>
</feature>
<feature type="compositionally biased region" description="Polar residues" evidence="12">
    <location>
        <begin position="318"/>
        <end position="338"/>
    </location>
</feature>
<dbReference type="PROSITE" id="PS00027">
    <property type="entry name" value="HOMEOBOX_1"/>
    <property type="match status" value="1"/>
</dbReference>
<evidence type="ECO:0000256" key="6">
    <source>
        <dbReference type="ARBA" id="ARBA00023125"/>
    </source>
</evidence>
<dbReference type="GO" id="GO:0000977">
    <property type="term" value="F:RNA polymerase II transcription regulatory region sequence-specific DNA binding"/>
    <property type="evidence" value="ECO:0007669"/>
    <property type="project" value="TreeGrafter"/>
</dbReference>
<dbReference type="PROSITE" id="PS00478">
    <property type="entry name" value="LIM_DOMAIN_1"/>
    <property type="match status" value="1"/>
</dbReference>
<dbReference type="EMBL" id="JAIWYP010000007">
    <property type="protein sequence ID" value="KAH3794155.1"/>
    <property type="molecule type" value="Genomic_DNA"/>
</dbReference>
<dbReference type="InterPro" id="IPR001356">
    <property type="entry name" value="HD"/>
</dbReference>
<comment type="caution">
    <text evidence="15">The sequence shown here is derived from an EMBL/GenBank/DDBJ whole genome shotgun (WGS) entry which is preliminary data.</text>
</comment>
<dbReference type="AlphaFoldDB" id="A0A9D4F8C0"/>
<gene>
    <name evidence="15" type="ORF">DPMN_147686</name>
</gene>
<evidence type="ECO:0000256" key="4">
    <source>
        <dbReference type="ARBA" id="ARBA00022833"/>
    </source>
</evidence>
<evidence type="ECO:0000256" key="12">
    <source>
        <dbReference type="SAM" id="MobiDB-lite"/>
    </source>
</evidence>
<keyword evidence="2 10" id="KW-0479">Metal-binding</keyword>
<dbReference type="PROSITE" id="PS50071">
    <property type="entry name" value="HOMEOBOX_2"/>
    <property type="match status" value="1"/>
</dbReference>
<dbReference type="Pfam" id="PF00412">
    <property type="entry name" value="LIM"/>
    <property type="match status" value="2"/>
</dbReference>
<proteinExistence type="predicted"/>
<evidence type="ECO:0000256" key="1">
    <source>
        <dbReference type="ARBA" id="ARBA00004123"/>
    </source>
</evidence>
<evidence type="ECO:0000313" key="16">
    <source>
        <dbReference type="Proteomes" id="UP000828390"/>
    </source>
</evidence>
<accession>A0A9D4F8C0</accession>
<keyword evidence="3" id="KW-0677">Repeat</keyword>
<evidence type="ECO:0000256" key="2">
    <source>
        <dbReference type="ARBA" id="ARBA00022723"/>
    </source>
</evidence>
<keyword evidence="7 9" id="KW-0371">Homeobox</keyword>
<comment type="subcellular location">
    <subcellularLocation>
        <location evidence="1 9 11">Nucleus</location>
    </subcellularLocation>
</comment>